<proteinExistence type="predicted"/>
<dbReference type="Proteomes" id="UP000309215">
    <property type="component" value="Unassembled WGS sequence"/>
</dbReference>
<organism evidence="1 2">
    <name type="scientific">Polyangium fumosum</name>
    <dbReference type="NCBI Taxonomy" id="889272"/>
    <lineage>
        <taxon>Bacteria</taxon>
        <taxon>Pseudomonadati</taxon>
        <taxon>Myxococcota</taxon>
        <taxon>Polyangia</taxon>
        <taxon>Polyangiales</taxon>
        <taxon>Polyangiaceae</taxon>
        <taxon>Polyangium</taxon>
    </lineage>
</organism>
<dbReference type="PROSITE" id="PS51257">
    <property type="entry name" value="PROKAR_LIPOPROTEIN"/>
    <property type="match status" value="1"/>
</dbReference>
<evidence type="ECO:0000313" key="2">
    <source>
        <dbReference type="Proteomes" id="UP000309215"/>
    </source>
</evidence>
<accession>A0A4U1JFT7</accession>
<dbReference type="OrthoDB" id="5498513at2"/>
<dbReference type="InterPro" id="IPR006311">
    <property type="entry name" value="TAT_signal"/>
</dbReference>
<reference evidence="1 2" key="1">
    <citation type="submission" date="2019-04" db="EMBL/GenBank/DDBJ databases">
        <authorList>
            <person name="Li Y."/>
            <person name="Wang J."/>
        </authorList>
    </citation>
    <scope>NUCLEOTIDE SEQUENCE [LARGE SCALE GENOMIC DNA]</scope>
    <source>
        <strain evidence="1 2">DSM 14668</strain>
    </source>
</reference>
<name>A0A4U1JFT7_9BACT</name>
<comment type="caution">
    <text evidence="1">The sequence shown here is derived from an EMBL/GenBank/DDBJ whole genome shotgun (WGS) entry which is preliminary data.</text>
</comment>
<protein>
    <submittedName>
        <fullName evidence="1">Uncharacterized protein</fullName>
    </submittedName>
</protein>
<dbReference type="EMBL" id="SSMQ01000012">
    <property type="protein sequence ID" value="TKD08909.1"/>
    <property type="molecule type" value="Genomic_DNA"/>
</dbReference>
<evidence type="ECO:0000313" key="1">
    <source>
        <dbReference type="EMBL" id="TKD08909.1"/>
    </source>
</evidence>
<sequence>MSSKRASAPAEVFRRAFVLGLGALAFGTAACGGEVPAPKAPARGKRDVLDPAELFPADLDLVLRVDLGRMRAQLGPLADVLSARVEEESGGEEALVSQAIARAKVVWIGLRAADAEAGDRVLVIEGDVEDVRPDPKLFRLVDPPIADGVQSWERTGPLGRATTARIHTFAGRMILFVTPVEVDSVERVLRKGPDERRRDPAAEGLVSADLRARRLPPSLERRFPSIASILGGLERARASAVMVGDALRVDAEITAGTGQAAGKAENLLRALREGGQGSRYAALFEEMRIERVDRAVRVRWDLSSDVLRALLEGKLAAPERMQGEP</sequence>
<dbReference type="PROSITE" id="PS51318">
    <property type="entry name" value="TAT"/>
    <property type="match status" value="1"/>
</dbReference>
<dbReference type="RefSeq" id="WP_136929506.1">
    <property type="nucleotide sequence ID" value="NZ_SSMQ01000012.1"/>
</dbReference>
<keyword evidence="2" id="KW-1185">Reference proteome</keyword>
<gene>
    <name evidence="1" type="ORF">E8A74_14075</name>
</gene>
<dbReference type="AlphaFoldDB" id="A0A4U1JFT7"/>